<dbReference type="Gene3D" id="3.40.50.1820">
    <property type="entry name" value="alpha/beta hydrolase"/>
    <property type="match status" value="1"/>
</dbReference>
<dbReference type="InterPro" id="IPR029058">
    <property type="entry name" value="AB_hydrolase_fold"/>
</dbReference>
<keyword evidence="3" id="KW-1185">Reference proteome</keyword>
<proteinExistence type="predicted"/>
<dbReference type="RefSeq" id="WP_036580353.1">
    <property type="nucleotide sequence ID" value="NZ_KK082141.1"/>
</dbReference>
<dbReference type="PANTHER" id="PTHR11614">
    <property type="entry name" value="PHOSPHOLIPASE-RELATED"/>
    <property type="match status" value="1"/>
</dbReference>
<organism evidence="2 3">
    <name type="scientific">Paenibacillus darwinianus</name>
    <dbReference type="NCBI Taxonomy" id="1380763"/>
    <lineage>
        <taxon>Bacteria</taxon>
        <taxon>Bacillati</taxon>
        <taxon>Bacillota</taxon>
        <taxon>Bacilli</taxon>
        <taxon>Bacillales</taxon>
        <taxon>Paenibacillaceae</taxon>
        <taxon>Paenibacillus</taxon>
    </lineage>
</organism>
<dbReference type="EMBL" id="JFHU01000101">
    <property type="protein sequence ID" value="EXX89292.1"/>
    <property type="molecule type" value="Genomic_DNA"/>
</dbReference>
<dbReference type="AlphaFoldDB" id="A0A9W5W7B3"/>
<dbReference type="InterPro" id="IPR051044">
    <property type="entry name" value="MAG_DAG_Lipase"/>
</dbReference>
<comment type="caution">
    <text evidence="2">The sequence shown here is derived from an EMBL/GenBank/DDBJ whole genome shotgun (WGS) entry which is preliminary data.</text>
</comment>
<evidence type="ECO:0000313" key="3">
    <source>
        <dbReference type="Proteomes" id="UP000053750"/>
    </source>
</evidence>
<accession>A0A9W5W7B3</accession>
<dbReference type="Proteomes" id="UP000053750">
    <property type="component" value="Unassembled WGS sequence"/>
</dbReference>
<feature type="domain" description="Serine aminopeptidase S33" evidence="1">
    <location>
        <begin position="4"/>
        <end position="186"/>
    </location>
</feature>
<reference evidence="2 3" key="1">
    <citation type="submission" date="2014-02" db="EMBL/GenBank/DDBJ databases">
        <title>Genome sequence of Paenibacillus darwinianus reveals adaptive mechanisms for survival in Antarctic soils.</title>
        <authorList>
            <person name="Dsouza M."/>
            <person name="Taylor M.W."/>
            <person name="Turner S.J."/>
            <person name="Aislabie J."/>
        </authorList>
    </citation>
    <scope>NUCLEOTIDE SEQUENCE [LARGE SCALE GENOMIC DNA]</scope>
    <source>
        <strain evidence="2 3">CE1</strain>
    </source>
</reference>
<dbReference type="InterPro" id="IPR022742">
    <property type="entry name" value="Hydrolase_4"/>
</dbReference>
<protein>
    <recommendedName>
        <fullName evidence="1">Serine aminopeptidase S33 domain-containing protein</fullName>
    </recommendedName>
</protein>
<sequence>MICHPYDALLEGVDVLLAEIGRRHPGSPVFLYAHSMGGNVTLNYLLRRKPELCGAVVAGPWLKLAISRPPVAIMARRIVERIAPGTTKLGYLLVARSTSVPDMIRRNAEDSYRHGKVTARFFFSVRKAGLWALAHAGELSVPLLLLHGGDDRITSISASRLFAERAPYRCMFREWPGFRHELHNETGRGEVFRFVFAVAEPAVNGRKKEWLYSSIEPLHPQSQHI</sequence>
<name>A0A9W5W7B3_9BACL</name>
<gene>
    <name evidence="2" type="ORF">BG53_00320</name>
</gene>
<evidence type="ECO:0000259" key="1">
    <source>
        <dbReference type="Pfam" id="PF12146"/>
    </source>
</evidence>
<dbReference type="SUPFAM" id="SSF53474">
    <property type="entry name" value="alpha/beta-Hydrolases"/>
    <property type="match status" value="1"/>
</dbReference>
<dbReference type="Pfam" id="PF12146">
    <property type="entry name" value="Hydrolase_4"/>
    <property type="match status" value="1"/>
</dbReference>
<evidence type="ECO:0000313" key="2">
    <source>
        <dbReference type="EMBL" id="EXX89292.1"/>
    </source>
</evidence>